<dbReference type="EMBL" id="JAEHOE010000040">
    <property type="protein sequence ID" value="KAG2493078.1"/>
    <property type="molecule type" value="Genomic_DNA"/>
</dbReference>
<dbReference type="AlphaFoldDB" id="A0A836BZ64"/>
<organism evidence="2 3">
    <name type="scientific">Edaphochlamys debaryana</name>
    <dbReference type="NCBI Taxonomy" id="47281"/>
    <lineage>
        <taxon>Eukaryota</taxon>
        <taxon>Viridiplantae</taxon>
        <taxon>Chlorophyta</taxon>
        <taxon>core chlorophytes</taxon>
        <taxon>Chlorophyceae</taxon>
        <taxon>CS clade</taxon>
        <taxon>Chlamydomonadales</taxon>
        <taxon>Chlamydomonadales incertae sedis</taxon>
        <taxon>Edaphochlamys</taxon>
    </lineage>
</organism>
<reference evidence="2" key="1">
    <citation type="journal article" date="2020" name="bioRxiv">
        <title>Comparative genomics of Chlamydomonas.</title>
        <authorList>
            <person name="Craig R.J."/>
            <person name="Hasan A.R."/>
            <person name="Ness R.W."/>
            <person name="Keightley P.D."/>
        </authorList>
    </citation>
    <scope>NUCLEOTIDE SEQUENCE</scope>
    <source>
        <strain evidence="2">CCAP 11/70</strain>
    </source>
</reference>
<sequence length="108" mass="12176">MWAPQCRSKGGRQAPASSSTGRRARARTSSLRVEVGPEEADALVLTEWQKAAGNKARLVDTNLTTEVMKAFFRKRHPVSNFVTNRRERLASEVEKMLTEWQGIPPPRK</sequence>
<dbReference type="Proteomes" id="UP000612055">
    <property type="component" value="Unassembled WGS sequence"/>
</dbReference>
<keyword evidence="3" id="KW-1185">Reference proteome</keyword>
<accession>A0A836BZ64</accession>
<feature type="region of interest" description="Disordered" evidence="1">
    <location>
        <begin position="1"/>
        <end position="33"/>
    </location>
</feature>
<comment type="caution">
    <text evidence="2">The sequence shown here is derived from an EMBL/GenBank/DDBJ whole genome shotgun (WGS) entry which is preliminary data.</text>
</comment>
<evidence type="ECO:0000313" key="2">
    <source>
        <dbReference type="EMBL" id="KAG2493078.1"/>
    </source>
</evidence>
<evidence type="ECO:0000256" key="1">
    <source>
        <dbReference type="SAM" id="MobiDB-lite"/>
    </source>
</evidence>
<gene>
    <name evidence="2" type="ORF">HYH03_008741</name>
</gene>
<name>A0A836BZ64_9CHLO</name>
<feature type="compositionally biased region" description="Low complexity" evidence="1">
    <location>
        <begin position="14"/>
        <end position="32"/>
    </location>
</feature>
<proteinExistence type="predicted"/>
<protein>
    <submittedName>
        <fullName evidence="2">Uncharacterized protein</fullName>
    </submittedName>
</protein>
<evidence type="ECO:0000313" key="3">
    <source>
        <dbReference type="Proteomes" id="UP000612055"/>
    </source>
</evidence>